<feature type="transmembrane region" description="Helical" evidence="1">
    <location>
        <begin position="112"/>
        <end position="129"/>
    </location>
</feature>
<feature type="transmembrane region" description="Helical" evidence="1">
    <location>
        <begin position="141"/>
        <end position="165"/>
    </location>
</feature>
<reference evidence="2" key="1">
    <citation type="submission" date="2018-04" db="EMBL/GenBank/DDBJ databases">
        <authorList>
            <person name="Go L.Y."/>
            <person name="Mitchell J.A."/>
        </authorList>
    </citation>
    <scope>NUCLEOTIDE SEQUENCE</scope>
    <source>
        <tissue evidence="2">Whole organism</tissue>
    </source>
</reference>
<keyword evidence="1" id="KW-1133">Transmembrane helix</keyword>
<keyword evidence="1" id="KW-0472">Membrane</keyword>
<sequence length="314" mass="36742">MEFSNQYIFFLISLQFKAGGQKAILAFSLPRNWYRLISIPQTEESRVLRYIQGFRYITIFFVIWGHTLVGITLGFNLNPYKVEESFHQILPHLNLNALKMFVKMYVPVHVNMGNYFFGIATGLYCHYARTVKMPGPKMRKFILIGAYLMPILCAFVITLHYFFYANDFEKPSIWMALMSILTKNLWSYFCVFCTCAMVLKIEKFFINFLQMKIFQPLGRITYCIFLCHFDLMRILAAEARENMTVSSFMVMASVTTVFFFANFLALILCLCLEFPSTALLKMWIKKETAIQKEDENKNIELTQDMNSNTIKNPI</sequence>
<evidence type="ECO:0000313" key="2">
    <source>
        <dbReference type="EMBL" id="SSX08329.1"/>
    </source>
</evidence>
<dbReference type="PANTHER" id="PTHR11161">
    <property type="entry name" value="O-ACYLTRANSFERASE"/>
    <property type="match status" value="1"/>
</dbReference>
<feature type="transmembrane region" description="Helical" evidence="1">
    <location>
        <begin position="217"/>
        <end position="236"/>
    </location>
</feature>
<dbReference type="EMBL" id="UFQS01000994">
    <property type="protein sequence ID" value="SSX08329.1"/>
    <property type="molecule type" value="Genomic_DNA"/>
</dbReference>
<accession>A0A336KWQ4</accession>
<dbReference type="VEuPathDB" id="VectorBase:CSON015542"/>
<reference evidence="3" key="2">
    <citation type="submission" date="2018-07" db="EMBL/GenBank/DDBJ databases">
        <authorList>
            <person name="Quirk P.G."/>
            <person name="Krulwich T.A."/>
        </authorList>
    </citation>
    <scope>NUCLEOTIDE SEQUENCE</scope>
</reference>
<proteinExistence type="predicted"/>
<dbReference type="InterPro" id="IPR052728">
    <property type="entry name" value="O2_lipid_transport_reg"/>
</dbReference>
<protein>
    <submittedName>
        <fullName evidence="2">CSON015542 protein</fullName>
    </submittedName>
</protein>
<evidence type="ECO:0000313" key="3">
    <source>
        <dbReference type="EMBL" id="SSX28352.1"/>
    </source>
</evidence>
<dbReference type="PANTHER" id="PTHR11161:SF22">
    <property type="entry name" value="ACYLTRANSFERASE 3 DOMAIN-CONTAINING PROTEIN-RELATED"/>
    <property type="match status" value="1"/>
</dbReference>
<feature type="transmembrane region" description="Helical" evidence="1">
    <location>
        <begin position="56"/>
        <end position="77"/>
    </location>
</feature>
<dbReference type="OMA" id="YRMINAY"/>
<evidence type="ECO:0000256" key="1">
    <source>
        <dbReference type="SAM" id="Phobius"/>
    </source>
</evidence>
<dbReference type="EMBL" id="UFQT01000994">
    <property type="protein sequence ID" value="SSX28352.1"/>
    <property type="molecule type" value="Genomic_DNA"/>
</dbReference>
<name>A0A336KWQ4_CULSO</name>
<gene>
    <name evidence="2" type="primary">CSON015542</name>
</gene>
<keyword evidence="1" id="KW-0812">Transmembrane</keyword>
<feature type="transmembrane region" description="Helical" evidence="1">
    <location>
        <begin position="248"/>
        <end position="272"/>
    </location>
</feature>
<organism evidence="2">
    <name type="scientific">Culicoides sonorensis</name>
    <name type="common">Biting midge</name>
    <dbReference type="NCBI Taxonomy" id="179676"/>
    <lineage>
        <taxon>Eukaryota</taxon>
        <taxon>Metazoa</taxon>
        <taxon>Ecdysozoa</taxon>
        <taxon>Arthropoda</taxon>
        <taxon>Hexapoda</taxon>
        <taxon>Insecta</taxon>
        <taxon>Pterygota</taxon>
        <taxon>Neoptera</taxon>
        <taxon>Endopterygota</taxon>
        <taxon>Diptera</taxon>
        <taxon>Nematocera</taxon>
        <taxon>Chironomoidea</taxon>
        <taxon>Ceratopogonidae</taxon>
        <taxon>Ceratopogoninae</taxon>
        <taxon>Culicoides</taxon>
        <taxon>Monoculicoides</taxon>
    </lineage>
</organism>
<dbReference type="AlphaFoldDB" id="A0A336KWQ4"/>